<gene>
    <name evidence="2" type="ORF">LSINAPIS_LOCUS832</name>
</gene>
<feature type="compositionally biased region" description="Basic residues" evidence="1">
    <location>
        <begin position="492"/>
        <end position="504"/>
    </location>
</feature>
<dbReference type="GO" id="GO:0005615">
    <property type="term" value="C:extracellular space"/>
    <property type="evidence" value="ECO:0007669"/>
    <property type="project" value="TreeGrafter"/>
</dbReference>
<dbReference type="SUPFAM" id="SSF51445">
    <property type="entry name" value="(Trans)glycosidases"/>
    <property type="match status" value="1"/>
</dbReference>
<dbReference type="InterPro" id="IPR017853">
    <property type="entry name" value="GH"/>
</dbReference>
<dbReference type="AlphaFoldDB" id="A0A5E4PP96"/>
<dbReference type="Proteomes" id="UP000324832">
    <property type="component" value="Unassembled WGS sequence"/>
</dbReference>
<name>A0A5E4PP96_9NEOP</name>
<feature type="compositionally biased region" description="Polar residues" evidence="1">
    <location>
        <begin position="510"/>
        <end position="531"/>
    </location>
</feature>
<dbReference type="PANTHER" id="PTHR46145:SF4">
    <property type="entry name" value="HEPARANASE"/>
    <property type="match status" value="1"/>
</dbReference>
<feature type="region of interest" description="Disordered" evidence="1">
    <location>
        <begin position="492"/>
        <end position="536"/>
    </location>
</feature>
<reference evidence="2 3" key="1">
    <citation type="submission" date="2017-07" db="EMBL/GenBank/DDBJ databases">
        <authorList>
            <person name="Talla V."/>
            <person name="Backstrom N."/>
        </authorList>
    </citation>
    <scope>NUCLEOTIDE SEQUENCE [LARGE SCALE GENOMIC DNA]</scope>
</reference>
<evidence type="ECO:0000313" key="3">
    <source>
        <dbReference type="Proteomes" id="UP000324832"/>
    </source>
</evidence>
<sequence>MVIMQTEGDLSKEFRDTLVTRSQWERFTKWAQSIGLELVFALNSSDKTRSGMWDPNTTLNIFTAADAAHIGNMFWQLGYECKNQSIEEYLNDLQTLRVIIETFPPGRDKSWKVVGADVTDCLQADSKSDFKDYVSLSNDMTDAIFLNGNSSSRELERMSEKERLKLLKLLSRSNIPLWLTEKSQQDGELERAAEWMASLGFAARNGFSVHYRELLEDELHVPTLSFYMALLFKNLVGQRVLDVDMDASNATLFAHCTSLHHSPIPGALTLYGANMDDEPARFSIKMSQKEEGGDIMQFILGHDLNGNIVVNSKAMYYDGDIRPVIKRIRPYKTLLINLPPKSFGFWVLASTQNVGACRDYNNKYTYLRSDEDQHTVKVKREIMTDEKEADKELLESTQYFDKSHVVSAMKEKVNGMNKNLKEILIKFGDNLHRNGRQVYKSSAKRKLKRRHTRVRDRKENQENKLLHGIPLIEKLMSSINLSEIRPFRTIKSKTSHKRLSRQSKGKPTIDQDNIVNSNKQQEAPKSYNPQRNIKKDDLNEHKAAPRFMENHPKENMKLRKKRSINDKNQMKASFVSSENTIDIDSKETQRFAKFFKKIKRISNLPMKVINKEEFVDDEDIQPEEENGVMLHTKLTEDGAVINVSDHTNSGIIRTTFEDLLSLLSELNQNLKRVWSVVTLLE</sequence>
<keyword evidence="3" id="KW-1185">Reference proteome</keyword>
<dbReference type="GO" id="GO:0031012">
    <property type="term" value="C:extracellular matrix"/>
    <property type="evidence" value="ECO:0007669"/>
    <property type="project" value="TreeGrafter"/>
</dbReference>
<evidence type="ECO:0000256" key="1">
    <source>
        <dbReference type="SAM" id="MobiDB-lite"/>
    </source>
</evidence>
<organism evidence="2 3">
    <name type="scientific">Leptidea sinapis</name>
    <dbReference type="NCBI Taxonomy" id="189913"/>
    <lineage>
        <taxon>Eukaryota</taxon>
        <taxon>Metazoa</taxon>
        <taxon>Ecdysozoa</taxon>
        <taxon>Arthropoda</taxon>
        <taxon>Hexapoda</taxon>
        <taxon>Insecta</taxon>
        <taxon>Pterygota</taxon>
        <taxon>Neoptera</taxon>
        <taxon>Endopterygota</taxon>
        <taxon>Lepidoptera</taxon>
        <taxon>Glossata</taxon>
        <taxon>Ditrysia</taxon>
        <taxon>Papilionoidea</taxon>
        <taxon>Pieridae</taxon>
        <taxon>Dismorphiinae</taxon>
        <taxon>Leptidea</taxon>
    </lineage>
</organism>
<evidence type="ECO:0008006" key="4">
    <source>
        <dbReference type="Google" id="ProtNLM"/>
    </source>
</evidence>
<dbReference type="PANTHER" id="PTHR46145">
    <property type="entry name" value="HEPARANASE"/>
    <property type="match status" value="1"/>
</dbReference>
<protein>
    <recommendedName>
        <fullName evidence="4">Heparanase</fullName>
    </recommendedName>
</protein>
<dbReference type="Gene3D" id="3.20.20.80">
    <property type="entry name" value="Glycosidases"/>
    <property type="match status" value="1"/>
</dbReference>
<accession>A0A5E4PP96</accession>
<evidence type="ECO:0000313" key="2">
    <source>
        <dbReference type="EMBL" id="VVC87154.1"/>
    </source>
</evidence>
<dbReference type="EMBL" id="FZQP02000082">
    <property type="protein sequence ID" value="VVC87154.1"/>
    <property type="molecule type" value="Genomic_DNA"/>
</dbReference>
<proteinExistence type="predicted"/>